<organism evidence="2 3">
    <name type="scientific">Ruminococcus flavefaciens</name>
    <dbReference type="NCBI Taxonomy" id="1265"/>
    <lineage>
        <taxon>Bacteria</taxon>
        <taxon>Bacillati</taxon>
        <taxon>Bacillota</taxon>
        <taxon>Clostridia</taxon>
        <taxon>Eubacteriales</taxon>
        <taxon>Oscillospiraceae</taxon>
        <taxon>Ruminococcus</taxon>
    </lineage>
</organism>
<keyword evidence="1" id="KW-0812">Transmembrane</keyword>
<accession>A0A315XWD7</accession>
<dbReference type="AlphaFoldDB" id="A0A315XWD7"/>
<evidence type="ECO:0000313" key="3">
    <source>
        <dbReference type="Proteomes" id="UP000245720"/>
    </source>
</evidence>
<reference evidence="2 3" key="1">
    <citation type="submission" date="2018-05" db="EMBL/GenBank/DDBJ databases">
        <title>The Hungate 1000. A catalogue of reference genomes from the rumen microbiome.</title>
        <authorList>
            <person name="Kelly W."/>
        </authorList>
    </citation>
    <scope>NUCLEOTIDE SEQUENCE [LARGE SCALE GENOMIC DNA]</scope>
    <source>
        <strain evidence="2 3">SAb67</strain>
    </source>
</reference>
<keyword evidence="1" id="KW-0472">Membrane</keyword>
<evidence type="ECO:0000256" key="1">
    <source>
        <dbReference type="SAM" id="Phobius"/>
    </source>
</evidence>
<protein>
    <submittedName>
        <fullName evidence="2">Uncharacterized protein</fullName>
    </submittedName>
</protein>
<dbReference type="EMBL" id="QGDI01000009">
    <property type="protein sequence ID" value="PWJ11588.1"/>
    <property type="molecule type" value="Genomic_DNA"/>
</dbReference>
<gene>
    <name evidence="2" type="ORF">IE37_02351</name>
</gene>
<feature type="transmembrane region" description="Helical" evidence="1">
    <location>
        <begin position="6"/>
        <end position="27"/>
    </location>
</feature>
<keyword evidence="1" id="KW-1133">Transmembrane helix</keyword>
<evidence type="ECO:0000313" key="2">
    <source>
        <dbReference type="EMBL" id="PWJ11588.1"/>
    </source>
</evidence>
<comment type="caution">
    <text evidence="2">The sequence shown here is derived from an EMBL/GenBank/DDBJ whole genome shotgun (WGS) entry which is preliminary data.</text>
</comment>
<sequence length="45" mass="4822">MSDKTFGRIIAVITALGILVTGGLMWYTVHLHGVCSIVSYVANGR</sequence>
<dbReference type="Proteomes" id="UP000245720">
    <property type="component" value="Unassembled WGS sequence"/>
</dbReference>
<name>A0A315XWD7_RUMFL</name>
<dbReference type="RefSeq" id="WP_155267137.1">
    <property type="nucleotide sequence ID" value="NZ_CACVSX010000109.1"/>
</dbReference>
<proteinExistence type="predicted"/>